<gene>
    <name evidence="2" type="ORF">MNBD_GAMMA11-3439</name>
</gene>
<keyword evidence="1" id="KW-1133">Transmembrane helix</keyword>
<name>A0A3B0XDX1_9ZZZZ</name>
<evidence type="ECO:0000313" key="2">
    <source>
        <dbReference type="EMBL" id="VAW65861.1"/>
    </source>
</evidence>
<feature type="transmembrane region" description="Helical" evidence="1">
    <location>
        <begin position="6"/>
        <end position="26"/>
    </location>
</feature>
<keyword evidence="1" id="KW-0812">Transmembrane</keyword>
<reference evidence="2" key="1">
    <citation type="submission" date="2018-06" db="EMBL/GenBank/DDBJ databases">
        <authorList>
            <person name="Zhirakovskaya E."/>
        </authorList>
    </citation>
    <scope>NUCLEOTIDE SEQUENCE</scope>
</reference>
<keyword evidence="1" id="KW-0472">Membrane</keyword>
<dbReference type="AlphaFoldDB" id="A0A3B0XDX1"/>
<proteinExistence type="predicted"/>
<dbReference type="EMBL" id="UOFG01000258">
    <property type="protein sequence ID" value="VAW65861.1"/>
    <property type="molecule type" value="Genomic_DNA"/>
</dbReference>
<sequence>MRWLLIVPMALFELLFLGVCWFVAFIHKPSGKRLVEWSINTLPGLEWYSK</sequence>
<organism evidence="2">
    <name type="scientific">hydrothermal vent metagenome</name>
    <dbReference type="NCBI Taxonomy" id="652676"/>
    <lineage>
        <taxon>unclassified sequences</taxon>
        <taxon>metagenomes</taxon>
        <taxon>ecological metagenomes</taxon>
    </lineage>
</organism>
<accession>A0A3B0XDX1</accession>
<protein>
    <submittedName>
        <fullName evidence="2">Uncharacterized protein</fullName>
    </submittedName>
</protein>
<evidence type="ECO:0000256" key="1">
    <source>
        <dbReference type="SAM" id="Phobius"/>
    </source>
</evidence>